<gene>
    <name evidence="2" type="ORF">HID58_060467</name>
</gene>
<dbReference type="PANTHER" id="PTHR14379:SF57">
    <property type="entry name" value="NYN DOMAIN-CONTAINING PROTEIN"/>
    <property type="match status" value="1"/>
</dbReference>
<comment type="caution">
    <text evidence="2">The sequence shown here is derived from an EMBL/GenBank/DDBJ whole genome shotgun (WGS) entry which is preliminary data.</text>
</comment>
<evidence type="ECO:0000313" key="3">
    <source>
        <dbReference type="Proteomes" id="UP000824890"/>
    </source>
</evidence>
<evidence type="ECO:0000313" key="2">
    <source>
        <dbReference type="EMBL" id="KAH0884371.1"/>
    </source>
</evidence>
<dbReference type="Pfam" id="PF01936">
    <property type="entry name" value="NYN"/>
    <property type="match status" value="1"/>
</dbReference>
<dbReference type="EMBL" id="JAGKQM010000014">
    <property type="protein sequence ID" value="KAH0884371.1"/>
    <property type="molecule type" value="Genomic_DNA"/>
</dbReference>
<feature type="domain" description="NYN" evidence="1">
    <location>
        <begin position="47"/>
        <end position="166"/>
    </location>
</feature>
<keyword evidence="3" id="KW-1185">Reference proteome</keyword>
<dbReference type="CDD" id="cd10910">
    <property type="entry name" value="PIN_limkain_b1_N_like"/>
    <property type="match status" value="1"/>
</dbReference>
<organism evidence="2 3">
    <name type="scientific">Brassica napus</name>
    <name type="common">Rape</name>
    <dbReference type="NCBI Taxonomy" id="3708"/>
    <lineage>
        <taxon>Eukaryota</taxon>
        <taxon>Viridiplantae</taxon>
        <taxon>Streptophyta</taxon>
        <taxon>Embryophyta</taxon>
        <taxon>Tracheophyta</taxon>
        <taxon>Spermatophyta</taxon>
        <taxon>Magnoliopsida</taxon>
        <taxon>eudicotyledons</taxon>
        <taxon>Gunneridae</taxon>
        <taxon>Pentapetalae</taxon>
        <taxon>rosids</taxon>
        <taxon>malvids</taxon>
        <taxon>Brassicales</taxon>
        <taxon>Brassicaceae</taxon>
        <taxon>Brassiceae</taxon>
        <taxon>Brassica</taxon>
    </lineage>
</organism>
<dbReference type="Proteomes" id="UP000824890">
    <property type="component" value="Unassembled WGS sequence"/>
</dbReference>
<reference evidence="2 3" key="1">
    <citation type="submission" date="2021-05" db="EMBL/GenBank/DDBJ databases">
        <title>Genome Assembly of Synthetic Allotetraploid Brassica napus Reveals Homoeologous Exchanges between Subgenomes.</title>
        <authorList>
            <person name="Davis J.T."/>
        </authorList>
    </citation>
    <scope>NUCLEOTIDE SEQUENCE [LARGE SCALE GENOMIC DNA]</scope>
    <source>
        <strain evidence="3">cv. Da-Ae</strain>
        <tissue evidence="2">Seedling</tissue>
    </source>
</reference>
<evidence type="ECO:0000259" key="1">
    <source>
        <dbReference type="Pfam" id="PF01936"/>
    </source>
</evidence>
<sequence length="251" mass="28908">MPILYLNPLSLFKERKNDEQRLYQSVKNTMSPSPVNDFPGLYATAETGVFWDKEECEITDDLNAAQVLKNMRKALLGGGHRGPVTFNAYGDITGRDFESTDIKLNHFPAGEKNARHTKMLEDIVAWAAEHPEPSTLMLVMSDISQDFLDVVDLLTTKKNYRFNEVLPHSPPPPPRPLMLTLSKKREKSEAKMKPEARIFKGESRDVYRIKSYTAQELDLNKAYYDEEELHPKKKIEPNVMDLLKIYLPKYF</sequence>
<proteinExistence type="predicted"/>
<protein>
    <recommendedName>
        <fullName evidence="1">NYN domain-containing protein</fullName>
    </recommendedName>
</protein>
<dbReference type="InterPro" id="IPR021139">
    <property type="entry name" value="NYN"/>
</dbReference>
<accession>A0ABQ7ZVS7</accession>
<dbReference type="InterPro" id="IPR024768">
    <property type="entry name" value="Marf1"/>
</dbReference>
<dbReference type="PANTHER" id="PTHR14379">
    <property type="entry name" value="LIMKAIN B LKAP"/>
    <property type="match status" value="1"/>
</dbReference>
<name>A0ABQ7ZVS7_BRANA</name>